<dbReference type="GO" id="GO:0008270">
    <property type="term" value="F:zinc ion binding"/>
    <property type="evidence" value="ECO:0007669"/>
    <property type="project" value="TreeGrafter"/>
</dbReference>
<dbReference type="GO" id="GO:0016301">
    <property type="term" value="F:kinase activity"/>
    <property type="evidence" value="ECO:0007669"/>
    <property type="project" value="UniProtKB-KW"/>
</dbReference>
<dbReference type="GO" id="GO:1990170">
    <property type="term" value="P:stress response to cadmium ion"/>
    <property type="evidence" value="ECO:0007669"/>
    <property type="project" value="TreeGrafter"/>
</dbReference>
<dbReference type="PROSITE" id="PS50151">
    <property type="entry name" value="UVR"/>
    <property type="match status" value="1"/>
</dbReference>
<reference evidence="2 3" key="1">
    <citation type="submission" date="2017-02" db="EMBL/GenBank/DDBJ databases">
        <authorList>
            <person name="Peterson S.W."/>
        </authorList>
    </citation>
    <scope>NUCLEOTIDE SEQUENCE [LARGE SCALE GENOMIC DNA]</scope>
    <source>
        <strain evidence="2 3">M1</strain>
    </source>
</reference>
<evidence type="ECO:0000313" key="3">
    <source>
        <dbReference type="Proteomes" id="UP000190285"/>
    </source>
</evidence>
<dbReference type="GO" id="GO:0050897">
    <property type="term" value="F:cobalt ion binding"/>
    <property type="evidence" value="ECO:0007669"/>
    <property type="project" value="TreeGrafter"/>
</dbReference>
<sequence>MLCEKCKQNNATVHLTKIINNKKIELHLCEECARRTQDISFENPFTINNFLTGLLDSVQGSPLKVDYIQTTTCSKCGMSYGKFKQLGRLGCSECYKTFNEKLMPLVKSVHGSKHHTGKVPKKAGSLIRLKREILTKKKELSRAIDKEEFEKAAELRDKIKLLEKDLESNK</sequence>
<protein>
    <submittedName>
        <fullName evidence="2">Protein-arginine kinase activator protein McsA</fullName>
    </submittedName>
</protein>
<dbReference type="InterPro" id="IPR036876">
    <property type="entry name" value="UVR_dom_sf"/>
</dbReference>
<dbReference type="STRING" id="36842.SAMN02194393_04790"/>
<keyword evidence="3" id="KW-1185">Reference proteome</keyword>
<dbReference type="PANTHER" id="PTHR38430">
    <property type="entry name" value="PROTEIN-ARGININE KINASE ACTIVATOR PROTEIN"/>
    <property type="match status" value="1"/>
</dbReference>
<name>A0A1T5MIQ5_9FIRM</name>
<dbReference type="AlphaFoldDB" id="A0A1T5MIQ5"/>
<evidence type="ECO:0000313" key="2">
    <source>
        <dbReference type="EMBL" id="SKC87953.1"/>
    </source>
</evidence>
<gene>
    <name evidence="2" type="ORF">SAMN02194393_04790</name>
</gene>
<dbReference type="Pfam" id="PF02151">
    <property type="entry name" value="UVR"/>
    <property type="match status" value="1"/>
</dbReference>
<dbReference type="InterPro" id="IPR025542">
    <property type="entry name" value="YacH"/>
</dbReference>
<feature type="domain" description="UVR" evidence="1">
    <location>
        <begin position="130"/>
        <end position="165"/>
    </location>
</feature>
<keyword evidence="2" id="KW-0808">Transferase</keyword>
<dbReference type="InterPro" id="IPR001943">
    <property type="entry name" value="UVR_dom"/>
</dbReference>
<dbReference type="GO" id="GO:0005507">
    <property type="term" value="F:copper ion binding"/>
    <property type="evidence" value="ECO:0007669"/>
    <property type="project" value="TreeGrafter"/>
</dbReference>
<dbReference type="OrthoDB" id="9788704at2"/>
<dbReference type="Gene3D" id="4.10.860.10">
    <property type="entry name" value="UVR domain"/>
    <property type="match status" value="1"/>
</dbReference>
<organism evidence="2 3">
    <name type="scientific">Maledivibacter halophilus</name>
    <dbReference type="NCBI Taxonomy" id="36842"/>
    <lineage>
        <taxon>Bacteria</taxon>
        <taxon>Bacillati</taxon>
        <taxon>Bacillota</taxon>
        <taxon>Clostridia</taxon>
        <taxon>Peptostreptococcales</taxon>
        <taxon>Caminicellaceae</taxon>
        <taxon>Maledivibacter</taxon>
    </lineage>
</organism>
<dbReference type="PIRSF" id="PIRSF015034">
    <property type="entry name" value="YacH"/>
    <property type="match status" value="1"/>
</dbReference>
<keyword evidence="2" id="KW-0418">Kinase</keyword>
<dbReference type="PANTHER" id="PTHR38430:SF1">
    <property type="entry name" value="PROTEIN-ARGININE KINASE ACTIVATOR PROTEIN"/>
    <property type="match status" value="1"/>
</dbReference>
<evidence type="ECO:0000259" key="1">
    <source>
        <dbReference type="PROSITE" id="PS50151"/>
    </source>
</evidence>
<dbReference type="EMBL" id="FUZT01000016">
    <property type="protein sequence ID" value="SKC87953.1"/>
    <property type="molecule type" value="Genomic_DNA"/>
</dbReference>
<dbReference type="GO" id="GO:0046870">
    <property type="term" value="F:cadmium ion binding"/>
    <property type="evidence" value="ECO:0007669"/>
    <property type="project" value="TreeGrafter"/>
</dbReference>
<dbReference type="Proteomes" id="UP000190285">
    <property type="component" value="Unassembled WGS sequence"/>
</dbReference>
<accession>A0A1T5MIQ5</accession>
<proteinExistence type="predicted"/>
<dbReference type="GO" id="GO:1990169">
    <property type="term" value="P:stress response to copper ion"/>
    <property type="evidence" value="ECO:0007669"/>
    <property type="project" value="TreeGrafter"/>
</dbReference>
<dbReference type="SUPFAM" id="SSF46600">
    <property type="entry name" value="C-terminal UvrC-binding domain of UvrB"/>
    <property type="match status" value="1"/>
</dbReference>
<dbReference type="RefSeq" id="WP_139380447.1">
    <property type="nucleotide sequence ID" value="NZ_FUZT01000016.1"/>
</dbReference>